<name>A0A1C7LRR1_GRIFR</name>
<accession>A0A1C7LRR1</accession>
<dbReference type="Proteomes" id="UP000092993">
    <property type="component" value="Unassembled WGS sequence"/>
</dbReference>
<dbReference type="EMBL" id="LUGG01000024">
    <property type="protein sequence ID" value="OBZ67525.1"/>
    <property type="molecule type" value="Genomic_DNA"/>
</dbReference>
<feature type="chain" id="PRO_5008888740" evidence="2">
    <location>
        <begin position="23"/>
        <end position="364"/>
    </location>
</feature>
<evidence type="ECO:0000313" key="3">
    <source>
        <dbReference type="EMBL" id="OBZ67525.1"/>
    </source>
</evidence>
<sequence length="364" mass="35583">MFSRNLIACVFVFFSLSLQVRAHAAIAPALGVSGTPVRSDVQRPRNNAECGKVNVAENIDTSTPIAAAADGSVAATITNFNRGVDGSREVATALVDPTGTGNSFVAATVTQNGDRSPTDVGSQPLTVQLPAGTTCTGGTAGNLCLMSLTTAGKFGNCVVVQQGATTAASTGSANATSTDSATSTNSTTSTDSTAGSVNAGNSTTTAINSTSTDGTTSTDSTAGSVDAGNSTTTATNSTSTDSTTGSVNVGNSTTTAINSTSTDGTTSSDSTAGSVNAGNSSTTATDPTSTDGTTSTDSSATDSTATDSTAADSTATDSTTGTTTTKTGGKKAKAASAKAKALLDVRAVGSRAARALRASLEEWM</sequence>
<feature type="region of interest" description="Disordered" evidence="1">
    <location>
        <begin position="167"/>
        <end position="335"/>
    </location>
</feature>
<feature type="compositionally biased region" description="Low complexity" evidence="1">
    <location>
        <begin position="167"/>
        <end position="327"/>
    </location>
</feature>
<dbReference type="OMA" id="PCGNINI"/>
<dbReference type="STRING" id="5627.A0A1C7LRR1"/>
<keyword evidence="4" id="KW-1185">Reference proteome</keyword>
<protein>
    <submittedName>
        <fullName evidence="3">Uncharacterized protein</fullName>
    </submittedName>
</protein>
<dbReference type="AlphaFoldDB" id="A0A1C7LRR1"/>
<evidence type="ECO:0000256" key="1">
    <source>
        <dbReference type="SAM" id="MobiDB-lite"/>
    </source>
</evidence>
<comment type="caution">
    <text evidence="3">The sequence shown here is derived from an EMBL/GenBank/DDBJ whole genome shotgun (WGS) entry which is preliminary data.</text>
</comment>
<proteinExistence type="predicted"/>
<organism evidence="3 4">
    <name type="scientific">Grifola frondosa</name>
    <name type="common">Maitake</name>
    <name type="synonym">Polyporus frondosus</name>
    <dbReference type="NCBI Taxonomy" id="5627"/>
    <lineage>
        <taxon>Eukaryota</taxon>
        <taxon>Fungi</taxon>
        <taxon>Dikarya</taxon>
        <taxon>Basidiomycota</taxon>
        <taxon>Agaricomycotina</taxon>
        <taxon>Agaricomycetes</taxon>
        <taxon>Polyporales</taxon>
        <taxon>Grifolaceae</taxon>
        <taxon>Grifola</taxon>
    </lineage>
</organism>
<keyword evidence="2" id="KW-0732">Signal</keyword>
<feature type="signal peptide" evidence="2">
    <location>
        <begin position="1"/>
        <end position="22"/>
    </location>
</feature>
<dbReference type="OrthoDB" id="3241054at2759"/>
<gene>
    <name evidence="3" type="ORF">A0H81_12584</name>
</gene>
<evidence type="ECO:0000256" key="2">
    <source>
        <dbReference type="SAM" id="SignalP"/>
    </source>
</evidence>
<reference evidence="3 4" key="1">
    <citation type="submission" date="2016-03" db="EMBL/GenBank/DDBJ databases">
        <title>Whole genome sequencing of Grifola frondosa 9006-11.</title>
        <authorList>
            <person name="Min B."/>
            <person name="Park H."/>
            <person name="Kim J.-G."/>
            <person name="Cho H."/>
            <person name="Oh Y.-L."/>
            <person name="Kong W.-S."/>
            <person name="Choi I.-G."/>
        </authorList>
    </citation>
    <scope>NUCLEOTIDE SEQUENCE [LARGE SCALE GENOMIC DNA]</scope>
    <source>
        <strain evidence="3 4">9006-11</strain>
    </source>
</reference>
<evidence type="ECO:0000313" key="4">
    <source>
        <dbReference type="Proteomes" id="UP000092993"/>
    </source>
</evidence>